<reference evidence="1 2" key="1">
    <citation type="journal article" date="2022" name="DNA Res.">
        <title>Chromosomal-level genome assembly of the orchid tree Bauhinia variegata (Leguminosae; Cercidoideae) supports the allotetraploid origin hypothesis of Bauhinia.</title>
        <authorList>
            <person name="Zhong Y."/>
            <person name="Chen Y."/>
            <person name="Zheng D."/>
            <person name="Pang J."/>
            <person name="Liu Y."/>
            <person name="Luo S."/>
            <person name="Meng S."/>
            <person name="Qian L."/>
            <person name="Wei D."/>
            <person name="Dai S."/>
            <person name="Zhou R."/>
        </authorList>
    </citation>
    <scope>NUCLEOTIDE SEQUENCE [LARGE SCALE GENOMIC DNA]</scope>
    <source>
        <strain evidence="1">BV-YZ2020</strain>
    </source>
</reference>
<keyword evidence="2" id="KW-1185">Reference proteome</keyword>
<proteinExistence type="predicted"/>
<sequence length="289" mass="32854">MGCFLQCFGLSKKRKRRKTPYKLLAAADQKHGNYEALDCYVTVNRAIKENPINPVSDIRDEFKEKTGGKSRKKKVTFNLNVQIYEPNPTAYQILDSGEEEDENEESNGDESATSAIQYPSNHRYYNCKDDYDEEDVESDISYDDDEFDEDDDWDDEIEVDDENTRKKEISDNFCSPEAEESKWIPLTSNDNELKPIGTSLSGQYMLSVLHPVENLTQWKAIKAKVAATSKHRRKENVPLLPEPDLKLSPFGLEPVQSRPLLPEIAVDASLSNWLISSNSYGSATAIHCQ</sequence>
<dbReference type="Proteomes" id="UP000828941">
    <property type="component" value="Chromosome 10"/>
</dbReference>
<name>A0ACB9M346_BAUVA</name>
<dbReference type="EMBL" id="CM039435">
    <property type="protein sequence ID" value="KAI4318150.1"/>
    <property type="molecule type" value="Genomic_DNA"/>
</dbReference>
<organism evidence="1 2">
    <name type="scientific">Bauhinia variegata</name>
    <name type="common">Purple orchid tree</name>
    <name type="synonym">Phanera variegata</name>
    <dbReference type="NCBI Taxonomy" id="167791"/>
    <lineage>
        <taxon>Eukaryota</taxon>
        <taxon>Viridiplantae</taxon>
        <taxon>Streptophyta</taxon>
        <taxon>Embryophyta</taxon>
        <taxon>Tracheophyta</taxon>
        <taxon>Spermatophyta</taxon>
        <taxon>Magnoliopsida</taxon>
        <taxon>eudicotyledons</taxon>
        <taxon>Gunneridae</taxon>
        <taxon>Pentapetalae</taxon>
        <taxon>rosids</taxon>
        <taxon>fabids</taxon>
        <taxon>Fabales</taxon>
        <taxon>Fabaceae</taxon>
        <taxon>Cercidoideae</taxon>
        <taxon>Cercideae</taxon>
        <taxon>Bauhiniinae</taxon>
        <taxon>Bauhinia</taxon>
    </lineage>
</organism>
<evidence type="ECO:0000313" key="1">
    <source>
        <dbReference type="EMBL" id="KAI4318150.1"/>
    </source>
</evidence>
<protein>
    <submittedName>
        <fullName evidence="1">Uncharacterized protein</fullName>
    </submittedName>
</protein>
<accession>A0ACB9M346</accession>
<evidence type="ECO:0000313" key="2">
    <source>
        <dbReference type="Proteomes" id="UP000828941"/>
    </source>
</evidence>
<comment type="caution">
    <text evidence="1">The sequence shown here is derived from an EMBL/GenBank/DDBJ whole genome shotgun (WGS) entry which is preliminary data.</text>
</comment>
<gene>
    <name evidence="1" type="ORF">L6164_025954</name>
</gene>